<dbReference type="EMBL" id="UINC01009565">
    <property type="protein sequence ID" value="SVA42878.1"/>
    <property type="molecule type" value="Genomic_DNA"/>
</dbReference>
<evidence type="ECO:0000313" key="2">
    <source>
        <dbReference type="EMBL" id="SVA42878.1"/>
    </source>
</evidence>
<protein>
    <submittedName>
        <fullName evidence="2">Uncharacterized protein</fullName>
    </submittedName>
</protein>
<organism evidence="2">
    <name type="scientific">marine metagenome</name>
    <dbReference type="NCBI Taxonomy" id="408172"/>
    <lineage>
        <taxon>unclassified sequences</taxon>
        <taxon>metagenomes</taxon>
        <taxon>ecological metagenomes</taxon>
    </lineage>
</organism>
<feature type="non-terminal residue" evidence="2">
    <location>
        <position position="1"/>
    </location>
</feature>
<accession>A0A381VSZ3</accession>
<evidence type="ECO:0000256" key="1">
    <source>
        <dbReference type="SAM" id="Phobius"/>
    </source>
</evidence>
<keyword evidence="1" id="KW-0812">Transmembrane</keyword>
<keyword evidence="1" id="KW-1133">Transmembrane helix</keyword>
<name>A0A381VSZ3_9ZZZZ</name>
<dbReference type="AlphaFoldDB" id="A0A381VSZ3"/>
<sequence>VKFRSQDQQTMSSPVLDGFQVADSPFLGFGLLLTSVIGSLAILIYFGAWASSDRITDRAAQAGITKSSVEAEWWEKGLLLTCPLH</sequence>
<proteinExistence type="predicted"/>
<feature type="transmembrane region" description="Helical" evidence="1">
    <location>
        <begin position="26"/>
        <end position="48"/>
    </location>
</feature>
<reference evidence="2" key="1">
    <citation type="submission" date="2018-05" db="EMBL/GenBank/DDBJ databases">
        <authorList>
            <person name="Lanie J.A."/>
            <person name="Ng W.-L."/>
            <person name="Kazmierczak K.M."/>
            <person name="Andrzejewski T.M."/>
            <person name="Davidsen T.M."/>
            <person name="Wayne K.J."/>
            <person name="Tettelin H."/>
            <person name="Glass J.I."/>
            <person name="Rusch D."/>
            <person name="Podicherti R."/>
            <person name="Tsui H.-C.T."/>
            <person name="Winkler M.E."/>
        </authorList>
    </citation>
    <scope>NUCLEOTIDE SEQUENCE</scope>
</reference>
<gene>
    <name evidence="2" type="ORF">METZ01_LOCUS95732</name>
</gene>
<keyword evidence="1" id="KW-0472">Membrane</keyword>